<sequence length="270" mass="30511">MPLSHYGEEKSPVNHGDGSAFENRGPVVVQEGYLIEIVNALTNLIPGWTRKLQSGSLKLQAAVQIGSTLDRERQEGFLEFVTDTNVPDLYWGKMMHAFALGMPEWSIQLVLGIYKLAGNTKAAIVMYNDLMDQYEILMRQFEYEFLEGELPTEDDELELALQTVENGLRELGRQAGHDKKRYNRSYGDSSSSSSDIGPGPREASFQTIIGVDENASWEEIRKQSRRLLKKLHPDRGGSAYLFHWVKKGYDAEIAKNSKLEAFDEKGEGRF</sequence>
<reference evidence="5 6" key="1">
    <citation type="submission" date="2021-03" db="EMBL/GenBank/DDBJ databases">
        <title>Antimicrobial resistance genes in bacteria isolated from Japanese honey, and their potential for conferring macrolide and lincosamide resistance in the American foulbrood pathogen Paenibacillus larvae.</title>
        <authorList>
            <person name="Okamoto M."/>
            <person name="Kumagai M."/>
            <person name="Kanamori H."/>
            <person name="Takamatsu D."/>
        </authorList>
    </citation>
    <scope>NUCLEOTIDE SEQUENCE [LARGE SCALE GENOMIC DNA]</scope>
    <source>
        <strain evidence="5 6">J34TS1</strain>
    </source>
</reference>
<dbReference type="Proteomes" id="UP000682811">
    <property type="component" value="Unassembled WGS sequence"/>
</dbReference>
<comment type="caution">
    <text evidence="5">The sequence shown here is derived from an EMBL/GenBank/DDBJ whole genome shotgun (WGS) entry which is preliminary data.</text>
</comment>
<keyword evidence="2" id="KW-0346">Stress response</keyword>
<evidence type="ECO:0000313" key="5">
    <source>
        <dbReference type="EMBL" id="GIO46218.1"/>
    </source>
</evidence>
<keyword evidence="1" id="KW-0235">DNA replication</keyword>
<organism evidence="5 6">
    <name type="scientific">Paenibacillus azoreducens</name>
    <dbReference type="NCBI Taxonomy" id="116718"/>
    <lineage>
        <taxon>Bacteria</taxon>
        <taxon>Bacillati</taxon>
        <taxon>Bacillota</taxon>
        <taxon>Bacilli</taxon>
        <taxon>Bacillales</taxon>
        <taxon>Paenibacillaceae</taxon>
        <taxon>Paenibacillus</taxon>
    </lineage>
</organism>
<dbReference type="InterPro" id="IPR001623">
    <property type="entry name" value="DnaJ_domain"/>
</dbReference>
<dbReference type="SUPFAM" id="SSF46565">
    <property type="entry name" value="Chaperone J-domain"/>
    <property type="match status" value="1"/>
</dbReference>
<evidence type="ECO:0000256" key="1">
    <source>
        <dbReference type="ARBA" id="ARBA00022705"/>
    </source>
</evidence>
<feature type="region of interest" description="Disordered" evidence="3">
    <location>
        <begin position="1"/>
        <end position="21"/>
    </location>
</feature>
<evidence type="ECO:0000313" key="6">
    <source>
        <dbReference type="Proteomes" id="UP000682811"/>
    </source>
</evidence>
<dbReference type="PROSITE" id="PS50076">
    <property type="entry name" value="DNAJ_2"/>
    <property type="match status" value="1"/>
</dbReference>
<dbReference type="InterPro" id="IPR036869">
    <property type="entry name" value="J_dom_sf"/>
</dbReference>
<feature type="domain" description="J" evidence="4">
    <location>
        <begin position="204"/>
        <end position="266"/>
    </location>
</feature>
<dbReference type="Gene3D" id="1.10.287.110">
    <property type="entry name" value="DnaJ domain"/>
    <property type="match status" value="1"/>
</dbReference>
<name>A0A919YBQ4_9BACL</name>
<gene>
    <name evidence="5" type="ORF">J34TS1_09830</name>
</gene>
<dbReference type="EMBL" id="BORT01000003">
    <property type="protein sequence ID" value="GIO46218.1"/>
    <property type="molecule type" value="Genomic_DNA"/>
</dbReference>
<dbReference type="GO" id="GO:0006260">
    <property type="term" value="P:DNA replication"/>
    <property type="evidence" value="ECO:0007669"/>
    <property type="project" value="UniProtKB-KW"/>
</dbReference>
<dbReference type="AlphaFoldDB" id="A0A919YBQ4"/>
<accession>A0A919YBQ4</accession>
<evidence type="ECO:0000256" key="2">
    <source>
        <dbReference type="ARBA" id="ARBA00023016"/>
    </source>
</evidence>
<feature type="compositionally biased region" description="Basic and acidic residues" evidence="3">
    <location>
        <begin position="1"/>
        <end position="12"/>
    </location>
</feature>
<keyword evidence="6" id="KW-1185">Reference proteome</keyword>
<feature type="region of interest" description="Disordered" evidence="3">
    <location>
        <begin position="179"/>
        <end position="200"/>
    </location>
</feature>
<evidence type="ECO:0000259" key="4">
    <source>
        <dbReference type="PROSITE" id="PS50076"/>
    </source>
</evidence>
<dbReference type="CDD" id="cd06257">
    <property type="entry name" value="DnaJ"/>
    <property type="match status" value="1"/>
</dbReference>
<proteinExistence type="predicted"/>
<protein>
    <recommendedName>
        <fullName evidence="4">J domain-containing protein</fullName>
    </recommendedName>
</protein>
<evidence type="ECO:0000256" key="3">
    <source>
        <dbReference type="SAM" id="MobiDB-lite"/>
    </source>
</evidence>